<feature type="domain" description="N-acetyltransferase" evidence="1">
    <location>
        <begin position="4"/>
        <end position="153"/>
    </location>
</feature>
<comment type="caution">
    <text evidence="2">The sequence shown here is derived from an EMBL/GenBank/DDBJ whole genome shotgun (WGS) entry which is preliminary data.</text>
</comment>
<keyword evidence="3" id="KW-1185">Reference proteome</keyword>
<dbReference type="RefSeq" id="WP_142894438.1">
    <property type="nucleotide sequence ID" value="NZ_ML660052.1"/>
</dbReference>
<keyword evidence="2" id="KW-0808">Transferase</keyword>
<dbReference type="AlphaFoldDB" id="A0A545U1D6"/>
<dbReference type="GO" id="GO:0016747">
    <property type="term" value="F:acyltransferase activity, transferring groups other than amino-acyl groups"/>
    <property type="evidence" value="ECO:0007669"/>
    <property type="project" value="InterPro"/>
</dbReference>
<evidence type="ECO:0000313" key="3">
    <source>
        <dbReference type="Proteomes" id="UP000315252"/>
    </source>
</evidence>
<proteinExistence type="predicted"/>
<dbReference type="SUPFAM" id="SSF55729">
    <property type="entry name" value="Acyl-CoA N-acyltransferases (Nat)"/>
    <property type="match status" value="1"/>
</dbReference>
<evidence type="ECO:0000313" key="2">
    <source>
        <dbReference type="EMBL" id="TQV83292.1"/>
    </source>
</evidence>
<evidence type="ECO:0000259" key="1">
    <source>
        <dbReference type="PROSITE" id="PS51186"/>
    </source>
</evidence>
<protein>
    <submittedName>
        <fullName evidence="2">GNAT family N-acetyltransferase</fullName>
    </submittedName>
</protein>
<name>A0A545U1D6_9PROT</name>
<dbReference type="InterPro" id="IPR000182">
    <property type="entry name" value="GNAT_dom"/>
</dbReference>
<organism evidence="2 3">
    <name type="scientific">Denitrobaculum tricleocarpae</name>
    <dbReference type="NCBI Taxonomy" id="2591009"/>
    <lineage>
        <taxon>Bacteria</taxon>
        <taxon>Pseudomonadati</taxon>
        <taxon>Pseudomonadota</taxon>
        <taxon>Alphaproteobacteria</taxon>
        <taxon>Rhodospirillales</taxon>
        <taxon>Rhodospirillaceae</taxon>
        <taxon>Denitrobaculum</taxon>
    </lineage>
</organism>
<dbReference type="EMBL" id="VHSH01000001">
    <property type="protein sequence ID" value="TQV83292.1"/>
    <property type="molecule type" value="Genomic_DNA"/>
</dbReference>
<dbReference type="OrthoDB" id="9809751at2"/>
<dbReference type="PROSITE" id="PS51186">
    <property type="entry name" value="GNAT"/>
    <property type="match status" value="1"/>
</dbReference>
<dbReference type="InterPro" id="IPR016181">
    <property type="entry name" value="Acyl_CoA_acyltransferase"/>
</dbReference>
<sequence length="153" mass="17197">MSSIEIQPLASYPELVEICAAWNLNEFGASEDWGLEELTGALRGIIEKDSGELALIAHCDGLPAGFVLLIECDLESHSHLKPWLASLVVARPFQRRGIGRALVAAIEAAAARRGDKELFLYSSIPDYYRPLGWHFLEELEKEDRRFEIMSKRL</sequence>
<dbReference type="CDD" id="cd04301">
    <property type="entry name" value="NAT_SF"/>
    <property type="match status" value="1"/>
</dbReference>
<reference evidence="2 3" key="1">
    <citation type="submission" date="2019-06" db="EMBL/GenBank/DDBJ databases">
        <title>Whole genome sequence for Rhodospirillaceae sp. R148.</title>
        <authorList>
            <person name="Wang G."/>
        </authorList>
    </citation>
    <scope>NUCLEOTIDE SEQUENCE [LARGE SCALE GENOMIC DNA]</scope>
    <source>
        <strain evidence="2 3">R148</strain>
    </source>
</reference>
<dbReference type="Gene3D" id="3.40.630.30">
    <property type="match status" value="1"/>
</dbReference>
<dbReference type="Pfam" id="PF00583">
    <property type="entry name" value="Acetyltransf_1"/>
    <property type="match status" value="1"/>
</dbReference>
<accession>A0A545U1D6</accession>
<gene>
    <name evidence="2" type="ORF">FKG95_01440</name>
</gene>
<dbReference type="Proteomes" id="UP000315252">
    <property type="component" value="Unassembled WGS sequence"/>
</dbReference>